<sequence length="155" mass="17271">LECEAIKLPNSFDAWAVENLGGIMVGFTDNLADHLRLVRNGGAVLIFHHVSLLQFLDGQASGLLPPPLIKEALQTLSLLFPKTEFGSFLGMSSGKAKWPKAAIRTWEGSPSSGGAKVDPNIFRCAPLPMYGRRIESYRYWRDRLVLLKQRCDERT</sequence>
<organism evidence="1 2">
    <name type="scientific">Triangularia verruculosa</name>
    <dbReference type="NCBI Taxonomy" id="2587418"/>
    <lineage>
        <taxon>Eukaryota</taxon>
        <taxon>Fungi</taxon>
        <taxon>Dikarya</taxon>
        <taxon>Ascomycota</taxon>
        <taxon>Pezizomycotina</taxon>
        <taxon>Sordariomycetes</taxon>
        <taxon>Sordariomycetidae</taxon>
        <taxon>Sordariales</taxon>
        <taxon>Podosporaceae</taxon>
        <taxon>Triangularia</taxon>
    </lineage>
</organism>
<gene>
    <name evidence="1" type="ORF">QBC40DRAFT_156709</name>
</gene>
<dbReference type="Proteomes" id="UP001303160">
    <property type="component" value="Unassembled WGS sequence"/>
</dbReference>
<proteinExistence type="predicted"/>
<protein>
    <submittedName>
        <fullName evidence="1">Uncharacterized protein</fullName>
    </submittedName>
</protein>
<dbReference type="EMBL" id="MU863944">
    <property type="protein sequence ID" value="KAK4198528.1"/>
    <property type="molecule type" value="Genomic_DNA"/>
</dbReference>
<comment type="caution">
    <text evidence="1">The sequence shown here is derived from an EMBL/GenBank/DDBJ whole genome shotgun (WGS) entry which is preliminary data.</text>
</comment>
<feature type="non-terminal residue" evidence="1">
    <location>
        <position position="155"/>
    </location>
</feature>
<keyword evidence="2" id="KW-1185">Reference proteome</keyword>
<evidence type="ECO:0000313" key="2">
    <source>
        <dbReference type="Proteomes" id="UP001303160"/>
    </source>
</evidence>
<reference evidence="1" key="1">
    <citation type="journal article" date="2023" name="Mol. Phylogenet. Evol.">
        <title>Genome-scale phylogeny and comparative genomics of the fungal order Sordariales.</title>
        <authorList>
            <person name="Hensen N."/>
            <person name="Bonometti L."/>
            <person name="Westerberg I."/>
            <person name="Brannstrom I.O."/>
            <person name="Guillou S."/>
            <person name="Cros-Aarteil S."/>
            <person name="Calhoun S."/>
            <person name="Haridas S."/>
            <person name="Kuo A."/>
            <person name="Mondo S."/>
            <person name="Pangilinan J."/>
            <person name="Riley R."/>
            <person name="LaButti K."/>
            <person name="Andreopoulos B."/>
            <person name="Lipzen A."/>
            <person name="Chen C."/>
            <person name="Yan M."/>
            <person name="Daum C."/>
            <person name="Ng V."/>
            <person name="Clum A."/>
            <person name="Steindorff A."/>
            <person name="Ohm R.A."/>
            <person name="Martin F."/>
            <person name="Silar P."/>
            <person name="Natvig D.O."/>
            <person name="Lalanne C."/>
            <person name="Gautier V."/>
            <person name="Ament-Velasquez S.L."/>
            <person name="Kruys A."/>
            <person name="Hutchinson M.I."/>
            <person name="Powell A.J."/>
            <person name="Barry K."/>
            <person name="Miller A.N."/>
            <person name="Grigoriev I.V."/>
            <person name="Debuchy R."/>
            <person name="Gladieux P."/>
            <person name="Hiltunen Thoren M."/>
            <person name="Johannesson H."/>
        </authorList>
    </citation>
    <scope>NUCLEOTIDE SEQUENCE</scope>
    <source>
        <strain evidence="1">CBS 315.58</strain>
    </source>
</reference>
<feature type="non-terminal residue" evidence="1">
    <location>
        <position position="1"/>
    </location>
</feature>
<name>A0AAN6XD27_9PEZI</name>
<reference evidence="1" key="2">
    <citation type="submission" date="2023-05" db="EMBL/GenBank/DDBJ databases">
        <authorList>
            <consortium name="Lawrence Berkeley National Laboratory"/>
            <person name="Steindorff A."/>
            <person name="Hensen N."/>
            <person name="Bonometti L."/>
            <person name="Westerberg I."/>
            <person name="Brannstrom I.O."/>
            <person name="Guillou S."/>
            <person name="Cros-Aarteil S."/>
            <person name="Calhoun S."/>
            <person name="Haridas S."/>
            <person name="Kuo A."/>
            <person name="Mondo S."/>
            <person name="Pangilinan J."/>
            <person name="Riley R."/>
            <person name="Labutti K."/>
            <person name="Andreopoulos B."/>
            <person name="Lipzen A."/>
            <person name="Chen C."/>
            <person name="Yanf M."/>
            <person name="Daum C."/>
            <person name="Ng V."/>
            <person name="Clum A."/>
            <person name="Ohm R."/>
            <person name="Martin F."/>
            <person name="Silar P."/>
            <person name="Natvig D."/>
            <person name="Lalanne C."/>
            <person name="Gautier V."/>
            <person name="Ament-Velasquez S.L."/>
            <person name="Kruys A."/>
            <person name="Hutchinson M.I."/>
            <person name="Powell A.J."/>
            <person name="Barry K."/>
            <person name="Miller A.N."/>
            <person name="Grigoriev I.V."/>
            <person name="Debuchy R."/>
            <person name="Gladieux P."/>
            <person name="Thoren M.H."/>
            <person name="Johannesson H."/>
        </authorList>
    </citation>
    <scope>NUCLEOTIDE SEQUENCE</scope>
    <source>
        <strain evidence="1">CBS 315.58</strain>
    </source>
</reference>
<evidence type="ECO:0000313" key="1">
    <source>
        <dbReference type="EMBL" id="KAK4198528.1"/>
    </source>
</evidence>
<dbReference type="AlphaFoldDB" id="A0AAN6XD27"/>
<accession>A0AAN6XD27</accession>